<gene>
    <name evidence="1" type="ORF">EFQ99_10265</name>
</gene>
<accession>A0A432PMY3</accession>
<dbReference type="AlphaFoldDB" id="A0A432PMY3"/>
<dbReference type="RefSeq" id="WP_126920941.1">
    <property type="nucleotide sequence ID" value="NZ_ML133688.1"/>
</dbReference>
<keyword evidence="2" id="KW-1185">Reference proteome</keyword>
<proteinExistence type="predicted"/>
<comment type="caution">
    <text evidence="1">The sequence shown here is derived from an EMBL/GenBank/DDBJ whole genome shotgun (WGS) entry which is preliminary data.</text>
</comment>
<evidence type="ECO:0000313" key="2">
    <source>
        <dbReference type="Proteomes" id="UP000278823"/>
    </source>
</evidence>
<protein>
    <submittedName>
        <fullName evidence="1">Uncharacterized protein</fullName>
    </submittedName>
</protein>
<name>A0A432PMY3_9HYPH</name>
<sequence length="196" mass="22509">MIDFILQSLPSFLRCLDYWGERYQTAIVGAVALVGVWYSTRPAWKQLQLAQKERLAAKYRMNKALYDMFDPTVWFSFDGPKERWEADIDKAFIDECQDILAKKKSFLADLKARVEGSGADDDLRADALNTIDETMVRVRDADRVIVDAELGRIPKGNIHWHTVGEGIDMLGLPLFKKLQQKISDRQSSVVERIVRE</sequence>
<dbReference type="EMBL" id="RJTH01000003">
    <property type="protein sequence ID" value="RUM25157.1"/>
    <property type="molecule type" value="Genomic_DNA"/>
</dbReference>
<evidence type="ECO:0000313" key="1">
    <source>
        <dbReference type="EMBL" id="RUM25157.1"/>
    </source>
</evidence>
<organism evidence="1 2">
    <name type="scientific">Rhizobium vallis</name>
    <dbReference type="NCBI Taxonomy" id="634290"/>
    <lineage>
        <taxon>Bacteria</taxon>
        <taxon>Pseudomonadati</taxon>
        <taxon>Pseudomonadota</taxon>
        <taxon>Alphaproteobacteria</taxon>
        <taxon>Hyphomicrobiales</taxon>
        <taxon>Rhizobiaceae</taxon>
        <taxon>Rhizobium/Agrobacterium group</taxon>
        <taxon>Rhizobium</taxon>
    </lineage>
</organism>
<dbReference type="Proteomes" id="UP000278823">
    <property type="component" value="Unassembled WGS sequence"/>
</dbReference>
<reference evidence="2" key="1">
    <citation type="submission" date="2018-11" db="EMBL/GenBank/DDBJ databases">
        <title>Rhizobium chutanense sp. nov., isolated from root nodules of Phaseolus vulgaris in China.</title>
        <authorList>
            <person name="Huo Y."/>
        </authorList>
    </citation>
    <scope>NUCLEOTIDE SEQUENCE [LARGE SCALE GENOMIC DNA]</scope>
    <source>
        <strain evidence="2">CCBAU 65647</strain>
    </source>
</reference>